<dbReference type="Gene3D" id="2.60.40.10">
    <property type="entry name" value="Immunoglobulins"/>
    <property type="match status" value="1"/>
</dbReference>
<dbReference type="CDD" id="cd00146">
    <property type="entry name" value="PKD"/>
    <property type="match status" value="1"/>
</dbReference>
<evidence type="ECO:0000256" key="7">
    <source>
        <dbReference type="SAM" id="MobiDB-lite"/>
    </source>
</evidence>
<dbReference type="PROSITE" id="PS50986">
    <property type="entry name" value="MANSC"/>
    <property type="match status" value="1"/>
</dbReference>
<accession>A0AAJ7TZF2</accession>
<feature type="region of interest" description="Disordered" evidence="7">
    <location>
        <begin position="109"/>
        <end position="157"/>
    </location>
</feature>
<organism evidence="10 11">
    <name type="scientific">Petromyzon marinus</name>
    <name type="common">Sea lamprey</name>
    <dbReference type="NCBI Taxonomy" id="7757"/>
    <lineage>
        <taxon>Eukaryota</taxon>
        <taxon>Metazoa</taxon>
        <taxon>Chordata</taxon>
        <taxon>Craniata</taxon>
        <taxon>Vertebrata</taxon>
        <taxon>Cyclostomata</taxon>
        <taxon>Hyperoartia</taxon>
        <taxon>Petromyzontiformes</taxon>
        <taxon>Petromyzontidae</taxon>
        <taxon>Petromyzon</taxon>
    </lineage>
</organism>
<keyword evidence="3" id="KW-0732">Signal</keyword>
<feature type="region of interest" description="Disordered" evidence="7">
    <location>
        <begin position="50"/>
        <end position="77"/>
    </location>
</feature>
<keyword evidence="10" id="KW-1185">Reference proteome</keyword>
<keyword evidence="11" id="KW-0675">Receptor</keyword>
<keyword evidence="5 8" id="KW-0472">Membrane</keyword>
<dbReference type="InterPro" id="IPR035986">
    <property type="entry name" value="PKD_dom_sf"/>
</dbReference>
<dbReference type="SUPFAM" id="SSF49299">
    <property type="entry name" value="PKD domain"/>
    <property type="match status" value="1"/>
</dbReference>
<dbReference type="FunFam" id="2.60.40.10:FF:000061">
    <property type="entry name" value="Dyslexia-associated protein KIAA0319 homolog"/>
    <property type="match status" value="1"/>
</dbReference>
<feature type="compositionally biased region" description="Acidic residues" evidence="7">
    <location>
        <begin position="122"/>
        <end position="135"/>
    </location>
</feature>
<dbReference type="CTD" id="84918"/>
<protein>
    <submittedName>
        <fullName evidence="11">Low-density lipoprotein receptor-related protein 11 isoform X2</fullName>
    </submittedName>
</protein>
<evidence type="ECO:0000256" key="2">
    <source>
        <dbReference type="ARBA" id="ARBA00022692"/>
    </source>
</evidence>
<dbReference type="InterPro" id="IPR011106">
    <property type="entry name" value="MANSC_N"/>
</dbReference>
<dbReference type="GO" id="GO:0016020">
    <property type="term" value="C:membrane"/>
    <property type="evidence" value="ECO:0007669"/>
    <property type="project" value="UniProtKB-SubCell"/>
</dbReference>
<dbReference type="Proteomes" id="UP001318040">
    <property type="component" value="Chromosome 43"/>
</dbReference>
<evidence type="ECO:0000256" key="8">
    <source>
        <dbReference type="SAM" id="Phobius"/>
    </source>
</evidence>
<comment type="subcellular location">
    <subcellularLocation>
        <location evidence="1">Membrane</location>
        <topology evidence="1">Single-pass type I membrane protein</topology>
    </subcellularLocation>
</comment>
<dbReference type="PANTHER" id="PTHR46876:SF1">
    <property type="entry name" value="LOW-DENSITY LIPOPROTEIN RECEPTOR-RELATED PROTEIN 11"/>
    <property type="match status" value="1"/>
</dbReference>
<evidence type="ECO:0000259" key="9">
    <source>
        <dbReference type="PROSITE" id="PS50986"/>
    </source>
</evidence>
<sequence length="361" mass="38021">MRRRIIRPQDSVSAGARFVSAPRGVRRWRGCLEACCSHVACSVAVLQGAPGDGGDDDGDDDDDGGGGDDGGDDGDGGPELNCYLFDCPRGDDGRNVCSFSAHQGYTSFVLNENGRGGGGGGADDDDGKEEADREDVEQTRGRHGDAGAVGEDKPPQAQAGADVLLRVPASGATLSGLGSVDDHGITAYRWRLLSGDPSMQMASSEDGQLKLSGLREGVYVMRLTVTDTANQQGSDEVTITVLPPPAHTDVPSHDPPEPALPAKAPTVAQDVHNISEKMYRQPFQAQLLSIHTNPGATQKQVDAVYVAPESSAVLPLALGLAVTVLLLVMLGGRFFVARKRLKKGRPLVSEESDYLINGMYL</sequence>
<feature type="compositionally biased region" description="Basic and acidic residues" evidence="7">
    <location>
        <begin position="136"/>
        <end position="154"/>
    </location>
</feature>
<dbReference type="Pfam" id="PF07502">
    <property type="entry name" value="MANEC"/>
    <property type="match status" value="1"/>
</dbReference>
<keyword evidence="6" id="KW-0325">Glycoprotein</keyword>
<name>A0AAJ7TZF2_PETMA</name>
<evidence type="ECO:0000256" key="3">
    <source>
        <dbReference type="ARBA" id="ARBA00022729"/>
    </source>
</evidence>
<feature type="compositionally biased region" description="Acidic residues" evidence="7">
    <location>
        <begin position="53"/>
        <end position="76"/>
    </location>
</feature>
<evidence type="ECO:0000256" key="5">
    <source>
        <dbReference type="ARBA" id="ARBA00023136"/>
    </source>
</evidence>
<dbReference type="Pfam" id="PF22352">
    <property type="entry name" value="K319L-like_PKD"/>
    <property type="match status" value="1"/>
</dbReference>
<feature type="transmembrane region" description="Helical" evidence="8">
    <location>
        <begin position="312"/>
        <end position="336"/>
    </location>
</feature>
<reference evidence="11" key="1">
    <citation type="submission" date="2025-08" db="UniProtKB">
        <authorList>
            <consortium name="RefSeq"/>
        </authorList>
    </citation>
    <scope>IDENTIFICATION</scope>
    <source>
        <tissue evidence="11">Sperm</tissue>
    </source>
</reference>
<gene>
    <name evidence="11" type="primary">LRP11</name>
</gene>
<keyword evidence="2 8" id="KW-0812">Transmembrane</keyword>
<evidence type="ECO:0000313" key="10">
    <source>
        <dbReference type="Proteomes" id="UP001318040"/>
    </source>
</evidence>
<evidence type="ECO:0000256" key="1">
    <source>
        <dbReference type="ARBA" id="ARBA00004479"/>
    </source>
</evidence>
<dbReference type="RefSeq" id="XP_032825825.1">
    <property type="nucleotide sequence ID" value="XM_032969934.1"/>
</dbReference>
<evidence type="ECO:0000256" key="6">
    <source>
        <dbReference type="ARBA" id="ARBA00023180"/>
    </source>
</evidence>
<feature type="domain" description="MANSC" evidence="9">
    <location>
        <begin position="1"/>
        <end position="108"/>
    </location>
</feature>
<dbReference type="InterPro" id="IPR013980">
    <property type="entry name" value="MANSC_dom"/>
</dbReference>
<keyword evidence="11" id="KW-0449">Lipoprotein</keyword>
<evidence type="ECO:0000313" key="11">
    <source>
        <dbReference type="RefSeq" id="XP_032825825.1"/>
    </source>
</evidence>
<evidence type="ECO:0000256" key="4">
    <source>
        <dbReference type="ARBA" id="ARBA00022989"/>
    </source>
</evidence>
<dbReference type="PANTHER" id="PTHR46876">
    <property type="entry name" value="LOW-DENSITY LIPOPROTEIN RECEPTOR-RELATED PROTEIN 11"/>
    <property type="match status" value="1"/>
</dbReference>
<dbReference type="InterPro" id="IPR013783">
    <property type="entry name" value="Ig-like_fold"/>
</dbReference>
<proteinExistence type="predicted"/>
<dbReference type="AlphaFoldDB" id="A0AAJ7TZF2"/>
<dbReference type="SMART" id="SM00765">
    <property type="entry name" value="MANEC"/>
    <property type="match status" value="1"/>
</dbReference>
<keyword evidence="4 8" id="KW-1133">Transmembrane helix</keyword>